<dbReference type="Pfam" id="PF00959">
    <property type="entry name" value="Phage_lysozyme"/>
    <property type="match status" value="1"/>
</dbReference>
<dbReference type="Gene3D" id="1.10.530.40">
    <property type="match status" value="1"/>
</dbReference>
<gene>
    <name evidence="5" type="ORF">NCTC13336_01674</name>
</gene>
<protein>
    <recommendedName>
        <fullName evidence="3">Lysozyme</fullName>
        <ecNumber evidence="3">3.2.1.17</ecNumber>
    </recommendedName>
</protein>
<dbReference type="Proteomes" id="UP000254293">
    <property type="component" value="Unassembled WGS sequence"/>
</dbReference>
<dbReference type="RefSeq" id="WP_174901018.1">
    <property type="nucleotide sequence ID" value="NZ_CP091516.1"/>
</dbReference>
<keyword evidence="3" id="KW-0326">Glycosidase</keyword>
<dbReference type="GO" id="GO:0003796">
    <property type="term" value="F:lysozyme activity"/>
    <property type="evidence" value="ECO:0007669"/>
    <property type="project" value="UniProtKB-EC"/>
</dbReference>
<keyword evidence="4" id="KW-0175">Coiled coil</keyword>
<comment type="similarity">
    <text evidence="3">Belongs to the glycosyl hydrolase 24 family.</text>
</comment>
<dbReference type="GO" id="GO:0016998">
    <property type="term" value="P:cell wall macromolecule catabolic process"/>
    <property type="evidence" value="ECO:0007669"/>
    <property type="project" value="InterPro"/>
</dbReference>
<sequence>MNNKSKYAIGGLAVSAAFFTALMRHEGYRAAPYRDSGGVPTIGIGSTQYPDGRRVQMADPPVTPAQAVEISRVHVAKDEGRLKALLPGVKLSQADRAAQYRRGQADKAAEISLALAEAAKQQAAAARQASADYQAAKAEREQKERIRYVQVQKTIERPVYRSDCIDADGLRQLNAAIAE</sequence>
<organism evidence="5 6">
    <name type="scientific">Kingella potus</name>
    <dbReference type="NCBI Taxonomy" id="265175"/>
    <lineage>
        <taxon>Bacteria</taxon>
        <taxon>Pseudomonadati</taxon>
        <taxon>Pseudomonadota</taxon>
        <taxon>Betaproteobacteria</taxon>
        <taxon>Neisseriales</taxon>
        <taxon>Neisseriaceae</taxon>
        <taxon>Kingella</taxon>
    </lineage>
</organism>
<evidence type="ECO:0000256" key="4">
    <source>
        <dbReference type="SAM" id="Coils"/>
    </source>
</evidence>
<keyword evidence="1 3" id="KW-0929">Antimicrobial</keyword>
<dbReference type="InterPro" id="IPR002196">
    <property type="entry name" value="Glyco_hydro_24"/>
</dbReference>
<dbReference type="GO" id="GO:0042742">
    <property type="term" value="P:defense response to bacterium"/>
    <property type="evidence" value="ECO:0007669"/>
    <property type="project" value="UniProtKB-KW"/>
</dbReference>
<comment type="catalytic activity">
    <reaction evidence="3">
        <text>Hydrolysis of (1-&gt;4)-beta-linkages between N-acetylmuramic acid and N-acetyl-D-glucosamine residues in a peptidoglycan and between N-acetyl-D-glucosamine residues in chitodextrins.</text>
        <dbReference type="EC" id="3.2.1.17"/>
    </reaction>
</comment>
<dbReference type="PANTHER" id="PTHR38107:SF3">
    <property type="entry name" value="LYSOZYME RRRD-RELATED"/>
    <property type="match status" value="1"/>
</dbReference>
<proteinExistence type="inferred from homology"/>
<evidence type="ECO:0000313" key="5">
    <source>
        <dbReference type="EMBL" id="STR02794.1"/>
    </source>
</evidence>
<dbReference type="EMBL" id="UGJJ01000002">
    <property type="protein sequence ID" value="STR02794.1"/>
    <property type="molecule type" value="Genomic_DNA"/>
</dbReference>
<dbReference type="GO" id="GO:0009253">
    <property type="term" value="P:peptidoglycan catabolic process"/>
    <property type="evidence" value="ECO:0007669"/>
    <property type="project" value="InterPro"/>
</dbReference>
<evidence type="ECO:0000256" key="2">
    <source>
        <dbReference type="ARBA" id="ARBA00022638"/>
    </source>
</evidence>
<reference evidence="5 6" key="1">
    <citation type="submission" date="2018-06" db="EMBL/GenBank/DDBJ databases">
        <authorList>
            <consortium name="Pathogen Informatics"/>
            <person name="Doyle S."/>
        </authorList>
    </citation>
    <scope>NUCLEOTIDE SEQUENCE [LARGE SCALE GENOMIC DNA]</scope>
    <source>
        <strain evidence="5 6">NCTC13336</strain>
    </source>
</reference>
<dbReference type="EC" id="3.2.1.17" evidence="3"/>
<evidence type="ECO:0000313" key="6">
    <source>
        <dbReference type="Proteomes" id="UP000254293"/>
    </source>
</evidence>
<dbReference type="GO" id="GO:0031640">
    <property type="term" value="P:killing of cells of another organism"/>
    <property type="evidence" value="ECO:0007669"/>
    <property type="project" value="UniProtKB-KW"/>
</dbReference>
<dbReference type="InterPro" id="IPR023347">
    <property type="entry name" value="Lysozyme_dom_sf"/>
</dbReference>
<dbReference type="SUPFAM" id="SSF53955">
    <property type="entry name" value="Lysozyme-like"/>
    <property type="match status" value="1"/>
</dbReference>
<dbReference type="InterPro" id="IPR023346">
    <property type="entry name" value="Lysozyme-like_dom_sf"/>
</dbReference>
<accession>A0A377R3K6</accession>
<dbReference type="InterPro" id="IPR051018">
    <property type="entry name" value="Bacteriophage_GH24"/>
</dbReference>
<name>A0A377R3K6_9NEIS</name>
<evidence type="ECO:0000256" key="3">
    <source>
        <dbReference type="RuleBase" id="RU003788"/>
    </source>
</evidence>
<keyword evidence="2 3" id="KW-0081">Bacteriolytic enzyme</keyword>
<dbReference type="AlphaFoldDB" id="A0A377R3K6"/>
<feature type="coiled-coil region" evidence="4">
    <location>
        <begin position="116"/>
        <end position="146"/>
    </location>
</feature>
<evidence type="ECO:0000256" key="1">
    <source>
        <dbReference type="ARBA" id="ARBA00022529"/>
    </source>
</evidence>
<keyword evidence="3" id="KW-0378">Hydrolase</keyword>
<dbReference type="PANTHER" id="PTHR38107">
    <property type="match status" value="1"/>
</dbReference>
<keyword evidence="6" id="KW-1185">Reference proteome</keyword>